<comment type="caution">
    <text evidence="2">The sequence shown here is derived from an EMBL/GenBank/DDBJ whole genome shotgun (WGS) entry which is preliminary data.</text>
</comment>
<gene>
    <name evidence="2" type="ORF">JR316_004852</name>
</gene>
<proteinExistence type="predicted"/>
<sequence length="624" mass="71893">MANVAQVTRDFISGLTSLSWDSPGQRAINALLAPALDAELALRTLFVVQPDHPVLRDPYVGLIDAFATPISARRTWPRSTGSISLGSMVVGHQTITPEGRTRTSFFPRHYMFPLPFHLRRRKGVSCIVNDLDTFKANFILFTGHAFMKMRHWNNVVVAGGSILACLGAQPDDMDNVALNTLFNSNAYKSSDVDVFLYGLTPLAAKRRMLEIYDDIRAAIPHRSICIRKANTITIYTAWPHRPVQIILRLYASPAEILAGFDIDSSCMLYNGDRVWLNCRALASLIRQCNTVDLSRRSPSYEIRLVKYSERGMEIYIPFLRRDLIDPSFVYNKSLDRIPLGLPCLVVLEKRRDDPDYYHKIFVRKNWASKNYLRKEPHLWPEDYDPVDRLLASNYDFSWVKIPFGKNWNADRVIKLVHRIDMKMNNVYNTHRDPNRRLHRHGASTGHMLHCLFSSCCFNCPKPETEDEEQLIESEKFVFIRGHVSFITNNPGQQLLTGSFRPETTADWTHGLYFTEDEDRNEMDATRDDEVYHRSLQQIWENSRTFEEHEDDFRPLTVKDIDELGYFDEPKPDSWLRAWEVQAVKVESDDEAEAELGAEEVEEGTHGEARVEIVLEDSEDEVECP</sequence>
<dbReference type="PANTHER" id="PTHR43558">
    <property type="entry name" value="REDUCTASE, PUTATIVE (AFU_ORTHOLOGUE AFUA_3G10540)-RELATED"/>
    <property type="match status" value="1"/>
</dbReference>
<name>A0A8H8CM48_PSICU</name>
<feature type="compositionally biased region" description="Acidic residues" evidence="1">
    <location>
        <begin position="613"/>
        <end position="624"/>
    </location>
</feature>
<feature type="compositionally biased region" description="Acidic residues" evidence="1">
    <location>
        <begin position="587"/>
        <end position="601"/>
    </location>
</feature>
<dbReference type="EMBL" id="JAFIQS010000004">
    <property type="protein sequence ID" value="KAG5170463.1"/>
    <property type="molecule type" value="Genomic_DNA"/>
</dbReference>
<feature type="region of interest" description="Disordered" evidence="1">
    <location>
        <begin position="587"/>
        <end position="624"/>
    </location>
</feature>
<feature type="compositionally biased region" description="Basic and acidic residues" evidence="1">
    <location>
        <begin position="602"/>
        <end position="612"/>
    </location>
</feature>
<evidence type="ECO:0000313" key="2">
    <source>
        <dbReference type="EMBL" id="KAG5170463.1"/>
    </source>
</evidence>
<accession>A0A8H8CM48</accession>
<reference evidence="2" key="1">
    <citation type="submission" date="2021-02" db="EMBL/GenBank/DDBJ databases">
        <title>Psilocybe cubensis genome.</title>
        <authorList>
            <person name="Mckernan K.J."/>
            <person name="Crawford S."/>
            <person name="Trippe A."/>
            <person name="Kane L.T."/>
            <person name="Mclaughlin S."/>
        </authorList>
    </citation>
    <scope>NUCLEOTIDE SEQUENCE [LARGE SCALE GENOMIC DNA]</scope>
    <source>
        <strain evidence="2">MGC-MH-2018</strain>
    </source>
</reference>
<organism evidence="2">
    <name type="scientific">Psilocybe cubensis</name>
    <name type="common">Psychedelic mushroom</name>
    <name type="synonym">Stropharia cubensis</name>
    <dbReference type="NCBI Taxonomy" id="181762"/>
    <lineage>
        <taxon>Eukaryota</taxon>
        <taxon>Fungi</taxon>
        <taxon>Dikarya</taxon>
        <taxon>Basidiomycota</taxon>
        <taxon>Agaricomycotina</taxon>
        <taxon>Agaricomycetes</taxon>
        <taxon>Agaricomycetidae</taxon>
        <taxon>Agaricales</taxon>
        <taxon>Agaricineae</taxon>
        <taxon>Strophariaceae</taxon>
        <taxon>Psilocybe</taxon>
    </lineage>
</organism>
<protein>
    <submittedName>
        <fullName evidence="2">Uncharacterized protein</fullName>
    </submittedName>
</protein>
<evidence type="ECO:0000256" key="1">
    <source>
        <dbReference type="SAM" id="MobiDB-lite"/>
    </source>
</evidence>
<dbReference type="PANTHER" id="PTHR43558:SF6">
    <property type="entry name" value="REDUCTASE, PUTATIVE (AFU_ORTHOLOGUE AFUA_3G10540)-RELATED"/>
    <property type="match status" value="1"/>
</dbReference>
<dbReference type="InterPro" id="IPR053354">
    <property type="entry name" value="MGDG_epimerase"/>
</dbReference>
<dbReference type="AlphaFoldDB" id="A0A8H8CM48"/>